<evidence type="ECO:0000313" key="2">
    <source>
        <dbReference type="Proteomes" id="UP000190774"/>
    </source>
</evidence>
<dbReference type="STRING" id="48467.SAMN02745166_02937"/>
<protein>
    <recommendedName>
        <fullName evidence="3">Tat (Twin-arginine translocation) pathway signal sequence</fullName>
    </recommendedName>
</protein>
<evidence type="ECO:0000313" key="1">
    <source>
        <dbReference type="EMBL" id="SKA99425.1"/>
    </source>
</evidence>
<dbReference type="InterPro" id="IPR010869">
    <property type="entry name" value="DUF1501"/>
</dbReference>
<dbReference type="OrthoDB" id="176796at2"/>
<gene>
    <name evidence="1" type="ORF">SAMN02745166_02937</name>
</gene>
<evidence type="ECO:0008006" key="3">
    <source>
        <dbReference type="Google" id="ProtNLM"/>
    </source>
</evidence>
<dbReference type="PANTHER" id="PTHR43737:SF1">
    <property type="entry name" value="DUF1501 DOMAIN-CONTAINING PROTEIN"/>
    <property type="match status" value="1"/>
</dbReference>
<accession>A0A1T4YDU5</accession>
<reference evidence="2" key="1">
    <citation type="submission" date="2017-02" db="EMBL/GenBank/DDBJ databases">
        <authorList>
            <person name="Varghese N."/>
            <person name="Submissions S."/>
        </authorList>
    </citation>
    <scope>NUCLEOTIDE SEQUENCE [LARGE SCALE GENOMIC DNA]</scope>
    <source>
        <strain evidence="2">ATCC 700200</strain>
    </source>
</reference>
<organism evidence="1 2">
    <name type="scientific">Prosthecobacter debontii</name>
    <dbReference type="NCBI Taxonomy" id="48467"/>
    <lineage>
        <taxon>Bacteria</taxon>
        <taxon>Pseudomonadati</taxon>
        <taxon>Verrucomicrobiota</taxon>
        <taxon>Verrucomicrobiia</taxon>
        <taxon>Verrucomicrobiales</taxon>
        <taxon>Verrucomicrobiaceae</taxon>
        <taxon>Prosthecobacter</taxon>
    </lineage>
</organism>
<dbReference type="EMBL" id="FUYE01000009">
    <property type="protein sequence ID" value="SKA99425.1"/>
    <property type="molecule type" value="Genomic_DNA"/>
</dbReference>
<keyword evidence="2" id="KW-1185">Reference proteome</keyword>
<dbReference type="AlphaFoldDB" id="A0A1T4YDU5"/>
<name>A0A1T4YDU5_9BACT</name>
<proteinExistence type="predicted"/>
<dbReference type="Pfam" id="PF07394">
    <property type="entry name" value="DUF1501"/>
    <property type="match status" value="1"/>
</dbReference>
<sequence length="489" mass="53780">MFRIPGALGKDLCDKDLGMTRRDILRIGGASMMGLTLNNMFRAQAASAGSAAAGRAGWGKAKHVLMIYLQGGPSHLDLWDPKENVPDKVRSAFKTIPTKIPGHHFTEILPSLAKVNDKFTTINSMSYTPNGLFNHTAAIYQIMTGYTTDKVSPSGQLEPPNAKDFPNFGSNIIRLKPMDEPMLPFVMLPRPLQESNVVGKGGTAGFLGKAYDPYTLYPDGDDLDMGKMDRIKIEDLQLRPDLFSVRLQRRAKLREAINDQMPTIEAAVKDMSLDSYYDQALNLIASGRARDAFALDRESPKLRDRYGRNTFGQSCMLARRLIEAGTRVVELIWPKVANSDNHSWDHHVGLTQRMKNQSGPMLDQGLSALFEDLDASGLLEETLVVALGEFGRSPEKGVSTSGNGNSADGRDHWPYCYTAIIGGAGIKRGYVHGKSDKTGSAPVEDPVHPMELLATIYHAVGIDPETIVYNHLNQPRELVKAKPVTQLFA</sequence>
<dbReference type="InterPro" id="IPR017850">
    <property type="entry name" value="Alkaline_phosphatase_core_sf"/>
</dbReference>
<dbReference type="Proteomes" id="UP000190774">
    <property type="component" value="Unassembled WGS sequence"/>
</dbReference>
<dbReference type="SUPFAM" id="SSF53649">
    <property type="entry name" value="Alkaline phosphatase-like"/>
    <property type="match status" value="1"/>
</dbReference>
<dbReference type="RefSeq" id="WP_078814115.1">
    <property type="nucleotide sequence ID" value="NZ_FUYE01000009.1"/>
</dbReference>
<dbReference type="Gene3D" id="3.40.720.10">
    <property type="entry name" value="Alkaline Phosphatase, subunit A"/>
    <property type="match status" value="1"/>
</dbReference>
<dbReference type="PANTHER" id="PTHR43737">
    <property type="entry name" value="BLL7424 PROTEIN"/>
    <property type="match status" value="1"/>
</dbReference>